<feature type="transmembrane region" description="Helical" evidence="10">
    <location>
        <begin position="261"/>
        <end position="284"/>
    </location>
</feature>
<name>Q75DH5_EREGS</name>
<dbReference type="STRING" id="284811.Q75DH5"/>
<evidence type="ECO:0000256" key="10">
    <source>
        <dbReference type="SAM" id="Phobius"/>
    </source>
</evidence>
<evidence type="ECO:0000313" key="11">
    <source>
        <dbReference type="EMBL" id="AAS50821.2"/>
    </source>
</evidence>
<proteinExistence type="inferred from homology"/>
<feature type="transmembrane region" description="Helical" evidence="10">
    <location>
        <begin position="296"/>
        <end position="311"/>
    </location>
</feature>
<keyword evidence="6" id="KW-0418">Kinase</keyword>
<protein>
    <recommendedName>
        <fullName evidence="3">dolichol kinase</fullName>
        <ecNumber evidence="3">2.7.1.108</ecNumber>
    </recommendedName>
</protein>
<dbReference type="EMBL" id="AE016815">
    <property type="protein sequence ID" value="AAS50821.2"/>
    <property type="molecule type" value="Genomic_DNA"/>
</dbReference>
<dbReference type="GeneID" id="4619094"/>
<dbReference type="EC" id="2.7.1.108" evidence="3"/>
<evidence type="ECO:0000256" key="4">
    <source>
        <dbReference type="ARBA" id="ARBA00022679"/>
    </source>
</evidence>
<dbReference type="GO" id="GO:0004168">
    <property type="term" value="F:dolichol kinase activity"/>
    <property type="evidence" value="ECO:0000318"/>
    <property type="project" value="GO_Central"/>
</dbReference>
<evidence type="ECO:0000256" key="3">
    <source>
        <dbReference type="ARBA" id="ARBA00012132"/>
    </source>
</evidence>
<dbReference type="InParanoid" id="Q75DH5"/>
<dbReference type="OMA" id="MICEKIN"/>
<feature type="transmembrane region" description="Helical" evidence="10">
    <location>
        <begin position="317"/>
        <end position="339"/>
    </location>
</feature>
<dbReference type="PANTHER" id="PTHR13205:SF15">
    <property type="entry name" value="DOLICHOL KINASE"/>
    <property type="match status" value="1"/>
</dbReference>
<sequence>MMAVKTANAEQAVKAEEQADTGAVPLGGKAVQAVVLAVTVHLAAEVFGKDEAGRAAFYSALSVAAAYGAAAAAGRVPAFNAVYVVYLPVMVSLLFRRELVPVNCAMALGGMQMPVVLRVLQQLTILYLQPAARGRGLRDVAALAVHQAVWWALARVSELRSLDMVDCGLLSILLTNVLFVIGGESSVQFQILRACLYGFLVAVGANYVFVRAYGRRNQYVRTAVLLAVFALVFPSVILAFLDLDDTDNALVWLIKYIFSSALRMQIMAGWLVFLGVLIPSVFVMKSHLSLNTSRKIWHFALLPLLVCQMAVEPEFTTVAIAGTVVVFLIVEYFRYMNLYPFGDYINAQLRTFTDFRDEQGPIIVSYLYLILGVSFPLLINRSLVGVISLGVGDSLASIIGRRYGKYHWPGTNKTVEGTLAFIVASAALCLVCQQAFLAFEGVATRNIILACVVSGILEGNSDLNDNILIPSFMLIFMELCKYY</sequence>
<evidence type="ECO:0000256" key="6">
    <source>
        <dbReference type="ARBA" id="ARBA00022777"/>
    </source>
</evidence>
<dbReference type="eggNOG" id="KOG2468">
    <property type="taxonomic scope" value="Eukaryota"/>
</dbReference>
<keyword evidence="7" id="KW-0256">Endoplasmic reticulum</keyword>
<dbReference type="PANTHER" id="PTHR13205">
    <property type="entry name" value="TRANSMEMBRANE PROTEIN 15-RELATED"/>
    <property type="match status" value="1"/>
</dbReference>
<dbReference type="OrthoDB" id="377083at2759"/>
<organism evidence="11 12">
    <name type="scientific">Eremothecium gossypii (strain ATCC 10895 / CBS 109.51 / FGSC 9923 / NRRL Y-1056)</name>
    <name type="common">Yeast</name>
    <name type="synonym">Ashbya gossypii</name>
    <dbReference type="NCBI Taxonomy" id="284811"/>
    <lineage>
        <taxon>Eukaryota</taxon>
        <taxon>Fungi</taxon>
        <taxon>Dikarya</taxon>
        <taxon>Ascomycota</taxon>
        <taxon>Saccharomycotina</taxon>
        <taxon>Saccharomycetes</taxon>
        <taxon>Saccharomycetales</taxon>
        <taxon>Saccharomycetaceae</taxon>
        <taxon>Eremothecium</taxon>
    </lineage>
</organism>
<evidence type="ECO:0000256" key="9">
    <source>
        <dbReference type="ARBA" id="ARBA00023136"/>
    </source>
</evidence>
<feature type="transmembrane region" description="Helical" evidence="10">
    <location>
        <begin position="418"/>
        <end position="439"/>
    </location>
</feature>
<evidence type="ECO:0000256" key="8">
    <source>
        <dbReference type="ARBA" id="ARBA00022989"/>
    </source>
</evidence>
<evidence type="ECO:0000256" key="7">
    <source>
        <dbReference type="ARBA" id="ARBA00022824"/>
    </source>
</evidence>
<dbReference type="InterPro" id="IPR032974">
    <property type="entry name" value="Polypren_kinase"/>
</dbReference>
<dbReference type="RefSeq" id="NP_982997.2">
    <property type="nucleotide sequence ID" value="NM_208350.2"/>
</dbReference>
<feature type="transmembrane region" description="Helical" evidence="10">
    <location>
        <begin position="222"/>
        <end position="241"/>
    </location>
</feature>
<feature type="transmembrane region" description="Helical" evidence="10">
    <location>
        <begin position="360"/>
        <end position="379"/>
    </location>
</feature>
<dbReference type="KEGG" id="ago:AGOS_ABR051C"/>
<dbReference type="Proteomes" id="UP000000591">
    <property type="component" value="Chromosome II"/>
</dbReference>
<keyword evidence="8 10" id="KW-1133">Transmembrane helix</keyword>
<evidence type="ECO:0000313" key="12">
    <source>
        <dbReference type="Proteomes" id="UP000000591"/>
    </source>
</evidence>
<evidence type="ECO:0000256" key="5">
    <source>
        <dbReference type="ARBA" id="ARBA00022692"/>
    </source>
</evidence>
<dbReference type="GO" id="GO:0043048">
    <property type="term" value="P:dolichyl monophosphate biosynthetic process"/>
    <property type="evidence" value="ECO:0000318"/>
    <property type="project" value="GO_Central"/>
</dbReference>
<keyword evidence="12" id="KW-1185">Reference proteome</keyword>
<dbReference type="FunCoup" id="Q75DH5">
    <property type="interactions" value="98"/>
</dbReference>
<evidence type="ECO:0000256" key="2">
    <source>
        <dbReference type="ARBA" id="ARBA00010794"/>
    </source>
</evidence>
<dbReference type="AlphaFoldDB" id="Q75DH5"/>
<dbReference type="GO" id="GO:0005789">
    <property type="term" value="C:endoplasmic reticulum membrane"/>
    <property type="evidence" value="ECO:0000318"/>
    <property type="project" value="GO_Central"/>
</dbReference>
<comment type="similarity">
    <text evidence="2">Belongs to the polyprenol kinase family.</text>
</comment>
<reference evidence="12" key="2">
    <citation type="journal article" date="2013" name="G3 (Bethesda)">
        <title>Genomes of Ashbya fungi isolated from insects reveal four mating-type loci, numerous translocations, lack of transposons, and distinct gene duplications.</title>
        <authorList>
            <person name="Dietrich F.S."/>
            <person name="Voegeli S."/>
            <person name="Kuo S."/>
            <person name="Philippsen P."/>
        </authorList>
    </citation>
    <scope>GENOME REANNOTATION</scope>
    <source>
        <strain evidence="12">ATCC 10895 / CBS 109.51 / FGSC 9923 / NRRL Y-1056</strain>
    </source>
</reference>
<feature type="transmembrane region" description="Helical" evidence="10">
    <location>
        <begin position="55"/>
        <end position="72"/>
    </location>
</feature>
<gene>
    <name evidence="11" type="ORF">AGOS_ABR051C</name>
</gene>
<accession>Q75DH5</accession>
<dbReference type="HOGENOM" id="CLU_031307_0_0_1"/>
<comment type="subcellular location">
    <subcellularLocation>
        <location evidence="1">Endoplasmic reticulum membrane</location>
        <topology evidence="1">Multi-pass membrane protein</topology>
    </subcellularLocation>
</comment>
<keyword evidence="5 10" id="KW-0812">Transmembrane</keyword>
<keyword evidence="4" id="KW-0808">Transferase</keyword>
<feature type="transmembrane region" description="Helical" evidence="10">
    <location>
        <begin position="189"/>
        <end position="210"/>
    </location>
</feature>
<reference evidence="11 12" key="1">
    <citation type="journal article" date="2004" name="Science">
        <title>The Ashbya gossypii genome as a tool for mapping the ancient Saccharomyces cerevisiae genome.</title>
        <authorList>
            <person name="Dietrich F.S."/>
            <person name="Voegeli S."/>
            <person name="Brachat S."/>
            <person name="Lerch A."/>
            <person name="Gates K."/>
            <person name="Steiner S."/>
            <person name="Mohr C."/>
            <person name="Pohlmann R."/>
            <person name="Luedi P."/>
            <person name="Choi S."/>
            <person name="Wing R.A."/>
            <person name="Flavier A."/>
            <person name="Gaffney T.D."/>
            <person name="Philippsen P."/>
        </authorList>
    </citation>
    <scope>NUCLEOTIDE SEQUENCE [LARGE SCALE GENOMIC DNA]</scope>
    <source>
        <strain evidence="12">ATCC 10895 / CBS 109.51 / FGSC 9923 / NRRL Y-1056</strain>
    </source>
</reference>
<evidence type="ECO:0000256" key="1">
    <source>
        <dbReference type="ARBA" id="ARBA00004477"/>
    </source>
</evidence>
<keyword evidence="9 10" id="KW-0472">Membrane</keyword>